<dbReference type="Pfam" id="PF07589">
    <property type="entry name" value="PEP-CTERM"/>
    <property type="match status" value="1"/>
</dbReference>
<dbReference type="InterPro" id="IPR013424">
    <property type="entry name" value="Ice-binding_C"/>
</dbReference>
<reference evidence="3 4" key="1">
    <citation type="submission" date="2020-01" db="EMBL/GenBank/DDBJ databases">
        <title>Ponticoccus aerotolerans gen. nov., sp. nov., an anaerobic bacterium and proposal of Ponticoccusceae fam. nov., Ponticoccusles ord. nov. and Ponticoccuse classis nov. in the phylum Kiritimatiellaeota.</title>
        <authorList>
            <person name="Zhou L.Y."/>
            <person name="Du Z.J."/>
        </authorList>
    </citation>
    <scope>NUCLEOTIDE SEQUENCE [LARGE SCALE GENOMIC DNA]</scope>
    <source>
        <strain evidence="3 4">S-5007</strain>
    </source>
</reference>
<organism evidence="3 4">
    <name type="scientific">Tichowtungia aerotolerans</name>
    <dbReference type="NCBI Taxonomy" id="2697043"/>
    <lineage>
        <taxon>Bacteria</taxon>
        <taxon>Pseudomonadati</taxon>
        <taxon>Kiritimatiellota</taxon>
        <taxon>Tichowtungiia</taxon>
        <taxon>Tichowtungiales</taxon>
        <taxon>Tichowtungiaceae</taxon>
        <taxon>Tichowtungia</taxon>
    </lineage>
</organism>
<dbReference type="NCBIfam" id="TIGR02595">
    <property type="entry name" value="PEP_CTERM"/>
    <property type="match status" value="1"/>
</dbReference>
<proteinExistence type="predicted"/>
<keyword evidence="4" id="KW-1185">Reference proteome</keyword>
<sequence length="297" mass="31937">MKSRIKWMGMLMVVIATVSSAQAAVVDLVGNGTDIGGFHHFSDTNNWAGGNLPTSTDVPRFRYNDNDRNKLYLDASPSVATIVVLDGIQANIGGPGTMTASSYLNMAYTDPSLDLWDSATVNIGNRIRTTTGTTAITLHNDSTLETQNISFDAAGAKLLVTLNNNSMYKQLGAPQLAANMHADSQFVLNDSSSVLMENMTASELFDSWFSNGAVFHLNDDASITLQTSGNNIDDIATYHAAGYLVLNGKTDAVKDVDYTYNVDTGVLQVIPEPATLGLFMVGTVGVLAVRHRLMDRK</sequence>
<feature type="domain" description="Ice-binding protein C-terminal" evidence="2">
    <location>
        <begin position="270"/>
        <end position="292"/>
    </location>
</feature>
<dbReference type="EMBL" id="CP047593">
    <property type="protein sequence ID" value="QHI69837.1"/>
    <property type="molecule type" value="Genomic_DNA"/>
</dbReference>
<dbReference type="KEGG" id="taer:GT409_10370"/>
<gene>
    <name evidence="3" type="ORF">GT409_10370</name>
</gene>
<feature type="signal peptide" evidence="1">
    <location>
        <begin position="1"/>
        <end position="23"/>
    </location>
</feature>
<dbReference type="AlphaFoldDB" id="A0A6P1M7J6"/>
<protein>
    <submittedName>
        <fullName evidence="3">PEP-CTERM sorting domain-containing protein</fullName>
    </submittedName>
</protein>
<evidence type="ECO:0000313" key="4">
    <source>
        <dbReference type="Proteomes" id="UP000464954"/>
    </source>
</evidence>
<name>A0A6P1M7J6_9BACT</name>
<dbReference type="Proteomes" id="UP000464954">
    <property type="component" value="Chromosome"/>
</dbReference>
<keyword evidence="1" id="KW-0732">Signal</keyword>
<evidence type="ECO:0000259" key="2">
    <source>
        <dbReference type="Pfam" id="PF07589"/>
    </source>
</evidence>
<evidence type="ECO:0000256" key="1">
    <source>
        <dbReference type="SAM" id="SignalP"/>
    </source>
</evidence>
<accession>A0A6P1M7J6</accession>
<dbReference type="RefSeq" id="WP_160629019.1">
    <property type="nucleotide sequence ID" value="NZ_CP047593.1"/>
</dbReference>
<evidence type="ECO:0000313" key="3">
    <source>
        <dbReference type="EMBL" id="QHI69837.1"/>
    </source>
</evidence>
<feature type="chain" id="PRO_5027093048" evidence="1">
    <location>
        <begin position="24"/>
        <end position="297"/>
    </location>
</feature>